<sequence>MNQQNLFLSICIIYMIVYLVTKIWFNPNYELFSQGKMLTKILSAIGSSGLIEIKLKKPEMKDNEKLLKYQIEILSNNNPILMSEIIDSLTEEIKTHIIQDERILDDKEYSINVKSFLENKDKDVVEISSIPYKFVTNNRNQNIIELNKDLINEIDKDKKIFLKQEGEQNIQNRIISDLQNRVEQLRKDIVILTNKDKDEYRNIQHLVKNGDSVSQALSVPGQINGIDSSANLIQKNYRVNLNLD</sequence>
<name>A0A5B8HXR1_9VIRU</name>
<feature type="coiled-coil region" evidence="1">
    <location>
        <begin position="168"/>
        <end position="195"/>
    </location>
</feature>
<feature type="transmembrane region" description="Helical" evidence="2">
    <location>
        <begin position="7"/>
        <end position="25"/>
    </location>
</feature>
<reference evidence="3" key="1">
    <citation type="submission" date="2018-11" db="EMBL/GenBank/DDBJ databases">
        <title>A distinct lineage of giant viruses engineers rhodopsin photosystems in predatory marine eukaryotes.</title>
        <authorList>
            <person name="Needham D.M."/>
            <person name="Yoshizawa S."/>
            <person name="Hosaka T."/>
            <person name="Poirier C."/>
            <person name="Choi C.-J."/>
            <person name="Hehenberger E."/>
            <person name="Irwin N.A.T."/>
            <person name="Wilken S."/>
            <person name="Yung C.-M."/>
            <person name="Bachy C."/>
            <person name="Kurihara R."/>
            <person name="Nakajima Y."/>
            <person name="Kojima K."/>
            <person name="Kimura-Someya T."/>
            <person name="Leonard G."/>
            <person name="Malmstrom R.R."/>
            <person name="Mende D."/>
            <person name="Olson D.K."/>
            <person name="Sudo Y."/>
            <person name="Sudek S."/>
            <person name="Richards T.A."/>
            <person name="DeLong E.F."/>
            <person name="Keeling P.J."/>
            <person name="Santoro A.E."/>
            <person name="Shirouzu M."/>
            <person name="Iwasaki W."/>
            <person name="Worden A.Z."/>
        </authorList>
    </citation>
    <scope>NUCLEOTIDE SEQUENCE</scope>
</reference>
<evidence type="ECO:0000313" key="3">
    <source>
        <dbReference type="EMBL" id="QDY52010.1"/>
    </source>
</evidence>
<evidence type="ECO:0000256" key="2">
    <source>
        <dbReference type="SAM" id="Phobius"/>
    </source>
</evidence>
<keyword evidence="2" id="KW-1133">Transmembrane helix</keyword>
<dbReference type="EMBL" id="MK250086">
    <property type="protein sequence ID" value="QDY52010.1"/>
    <property type="molecule type" value="Genomic_DNA"/>
</dbReference>
<proteinExistence type="predicted"/>
<organism evidence="3">
    <name type="scientific">Mimiviridae sp. ChoanoV1</name>
    <dbReference type="NCBI Taxonomy" id="2596887"/>
    <lineage>
        <taxon>Viruses</taxon>
        <taxon>Varidnaviria</taxon>
        <taxon>Bamfordvirae</taxon>
        <taxon>Nucleocytoviricota</taxon>
        <taxon>Megaviricetes</taxon>
        <taxon>Imitervirales</taxon>
        <taxon>Schizomimiviridae</taxon>
    </lineage>
</organism>
<keyword evidence="2" id="KW-0812">Transmembrane</keyword>
<keyword evidence="1" id="KW-0175">Coiled coil</keyword>
<evidence type="ECO:0000256" key="1">
    <source>
        <dbReference type="SAM" id="Coils"/>
    </source>
</evidence>
<protein>
    <submittedName>
        <fullName evidence="3">Uncharacterized protein</fullName>
    </submittedName>
</protein>
<gene>
    <name evidence="3" type="ORF">2_82</name>
</gene>
<keyword evidence="2" id="KW-0472">Membrane</keyword>
<accession>A0A5B8HXR1</accession>